<dbReference type="PROSITE" id="PS00018">
    <property type="entry name" value="EF_HAND_1"/>
    <property type="match status" value="1"/>
</dbReference>
<dbReference type="EMBL" id="MGBR01000001">
    <property type="protein sequence ID" value="OGK74266.1"/>
    <property type="molecule type" value="Genomic_DNA"/>
</dbReference>
<evidence type="ECO:0008006" key="4">
    <source>
        <dbReference type="Google" id="ProtNLM"/>
    </source>
</evidence>
<feature type="transmembrane region" description="Helical" evidence="1">
    <location>
        <begin position="224"/>
        <end position="245"/>
    </location>
</feature>
<keyword evidence="1" id="KW-1133">Transmembrane helix</keyword>
<gene>
    <name evidence="2" type="ORF">A3K52_05900</name>
</gene>
<comment type="caution">
    <text evidence="2">The sequence shown here is derived from an EMBL/GenBank/DDBJ whole genome shotgun (WGS) entry which is preliminary data.</text>
</comment>
<name>A0A1F7L2I1_9BACT</name>
<keyword evidence="1" id="KW-0812">Transmembrane</keyword>
<dbReference type="Proteomes" id="UP000177050">
    <property type="component" value="Unassembled WGS sequence"/>
</dbReference>
<accession>A0A1F7L2I1</accession>
<evidence type="ECO:0000256" key="1">
    <source>
        <dbReference type="SAM" id="Phobius"/>
    </source>
</evidence>
<reference evidence="2 3" key="1">
    <citation type="journal article" date="2016" name="Nat. Commun.">
        <title>Thousands of microbial genomes shed light on interconnected biogeochemical processes in an aquifer system.</title>
        <authorList>
            <person name="Anantharaman K."/>
            <person name="Brown C.T."/>
            <person name="Hug L.A."/>
            <person name="Sharon I."/>
            <person name="Castelle C.J."/>
            <person name="Probst A.J."/>
            <person name="Thomas B.C."/>
            <person name="Singh A."/>
            <person name="Wilkins M.J."/>
            <person name="Karaoz U."/>
            <person name="Brodie E.L."/>
            <person name="Williams K.H."/>
            <person name="Hubbard S.S."/>
            <person name="Banfield J.F."/>
        </authorList>
    </citation>
    <scope>NUCLEOTIDE SEQUENCE [LARGE SCALE GENOMIC DNA]</scope>
</reference>
<evidence type="ECO:0000313" key="3">
    <source>
        <dbReference type="Proteomes" id="UP000177050"/>
    </source>
</evidence>
<organism evidence="2 3">
    <name type="scientific">Candidatus Roizmanbacteria bacterium RIFOXYD1_FULL_38_12</name>
    <dbReference type="NCBI Taxonomy" id="1802093"/>
    <lineage>
        <taxon>Bacteria</taxon>
        <taxon>Candidatus Roizmaniibacteriota</taxon>
    </lineage>
</organism>
<dbReference type="InterPro" id="IPR018247">
    <property type="entry name" value="EF_Hand_1_Ca_BS"/>
</dbReference>
<dbReference type="SUPFAM" id="SSF63825">
    <property type="entry name" value="YWTD domain"/>
    <property type="match status" value="1"/>
</dbReference>
<keyword evidence="1" id="KW-0472">Membrane</keyword>
<sequence>MLDPVLATYSEKAKGNLYAGHISGPDFYCILEIPSVYPQEEGDSLLRSIYDSVASKKPSDLEAFDQTISSLIQKTNLPIDFSLAAGYRSDSILYLKTIGTGQIYVKKETHFEQIIEGDTNASGYITEHDLFVLTTSYFMENEKGKKRILDILHHKKSPPEIVDGLSNRPEHQKERGAVALFVSFEPHEDKEEQQEKIVIKKESLVKGFLTKALYIIKSDKKKRILLVGIIVVFLILLFNAGNMFGKKQRVVNEVKVDSVRQKIEDQLKSIDISDDVSRSLGVISEVKASLEELKKTNKTKPSDLQELEKLIGEYESKVLKREEKTAEEFYDLTVEEKGAKGDRAYLFEELLSILNKEGRIYVLSLESKSFEKKIHGEIANAQLIASFENAVFFYRPGAGIYKIDKENKPKRVIENDTSWGNVIDMNIYNGNIYLLDKGKDEIYKYLVAENGYSDKNSYVLSGSSTDFSKASSLAIDSSVYVGFDNFIVKYLAGEKQDFTVQFPDTAANTIKIFANKDSDQIYALDKAEGILYIFTKDGTYVKQIKSKQLTEVDDFVVYKEAAYLLNKSKIRKINL</sequence>
<evidence type="ECO:0000313" key="2">
    <source>
        <dbReference type="EMBL" id="OGK74266.1"/>
    </source>
</evidence>
<dbReference type="AlphaFoldDB" id="A0A1F7L2I1"/>
<protein>
    <recommendedName>
        <fullName evidence="4">DUF5050 domain-containing protein</fullName>
    </recommendedName>
</protein>
<proteinExistence type="predicted"/>